<evidence type="ECO:0000313" key="2">
    <source>
        <dbReference type="Proteomes" id="UP001283361"/>
    </source>
</evidence>
<accession>A0AAE1E6J1</accession>
<keyword evidence="2" id="KW-1185">Reference proteome</keyword>
<dbReference type="Proteomes" id="UP001283361">
    <property type="component" value="Unassembled WGS sequence"/>
</dbReference>
<organism evidence="1 2">
    <name type="scientific">Elysia crispata</name>
    <name type="common">lettuce slug</name>
    <dbReference type="NCBI Taxonomy" id="231223"/>
    <lineage>
        <taxon>Eukaryota</taxon>
        <taxon>Metazoa</taxon>
        <taxon>Spiralia</taxon>
        <taxon>Lophotrochozoa</taxon>
        <taxon>Mollusca</taxon>
        <taxon>Gastropoda</taxon>
        <taxon>Heterobranchia</taxon>
        <taxon>Euthyneura</taxon>
        <taxon>Panpulmonata</taxon>
        <taxon>Sacoglossa</taxon>
        <taxon>Placobranchoidea</taxon>
        <taxon>Plakobranchidae</taxon>
        <taxon>Elysia</taxon>
    </lineage>
</organism>
<protein>
    <submittedName>
        <fullName evidence="1">Uncharacterized protein</fullName>
    </submittedName>
</protein>
<dbReference type="AlphaFoldDB" id="A0AAE1E6J1"/>
<name>A0AAE1E6J1_9GAST</name>
<reference evidence="1" key="1">
    <citation type="journal article" date="2023" name="G3 (Bethesda)">
        <title>A reference genome for the long-term kleptoplast-retaining sea slug Elysia crispata morphotype clarki.</title>
        <authorList>
            <person name="Eastman K.E."/>
            <person name="Pendleton A.L."/>
            <person name="Shaikh M.A."/>
            <person name="Suttiyut T."/>
            <person name="Ogas R."/>
            <person name="Tomko P."/>
            <person name="Gavelis G."/>
            <person name="Widhalm J.R."/>
            <person name="Wisecaver J.H."/>
        </authorList>
    </citation>
    <scope>NUCLEOTIDE SEQUENCE</scope>
    <source>
        <strain evidence="1">ECLA1</strain>
    </source>
</reference>
<gene>
    <name evidence="1" type="ORF">RRG08_007493</name>
</gene>
<proteinExistence type="predicted"/>
<evidence type="ECO:0000313" key="1">
    <source>
        <dbReference type="EMBL" id="KAK3795420.1"/>
    </source>
</evidence>
<comment type="caution">
    <text evidence="1">The sequence shown here is derived from an EMBL/GenBank/DDBJ whole genome shotgun (WGS) entry which is preliminary data.</text>
</comment>
<dbReference type="EMBL" id="JAWDGP010001060">
    <property type="protein sequence ID" value="KAK3795420.1"/>
    <property type="molecule type" value="Genomic_DNA"/>
</dbReference>
<sequence length="155" mass="16852">MVKLISGRRSSVLLPPLVTLTSASPETVSSAARIAHWAASLQSKFVFYGGFQFENHQFVNYRGEFCQLLLSLYSSGDNCPGHSGVTFYHSRLASSALLKSFQQSGDSKLGSILVLHWATVVFYVLQLQVSVKCPFSRVSSAGDSKLGFESGSHRG</sequence>